<dbReference type="SUPFAM" id="SSF54637">
    <property type="entry name" value="Thioesterase/thiol ester dehydrase-isomerase"/>
    <property type="match status" value="1"/>
</dbReference>
<dbReference type="KEGG" id="nao:Y958_25385"/>
<evidence type="ECO:0000259" key="1">
    <source>
        <dbReference type="Pfam" id="PF01575"/>
    </source>
</evidence>
<dbReference type="InterPro" id="IPR039375">
    <property type="entry name" value="NodN-like"/>
</dbReference>
<keyword evidence="3" id="KW-1185">Reference proteome</keyword>
<dbReference type="Proteomes" id="UP000197153">
    <property type="component" value="Chromosome 3"/>
</dbReference>
<sequence>MLTVDMADLPALVGRDLGYSDWVVIAQDRINGFADATGDHQWIHVDVPRATAALGGTIAHGFLTLSLLAVFSDQTLVVRDAGKGVNYGFNKIRFLAPVPAGSRLRSRQTVDSVEEKGGGWVLTRTVTIEIEGQEKPALLAEWLTAVYP</sequence>
<reference evidence="2 3" key="1">
    <citation type="submission" date="2017-06" db="EMBL/GenBank/DDBJ databases">
        <title>Complete genome sequence of Nitrospirillum amazonense strain CBAmC, an endophytic nitrogen-fixing and plant growth-promoting bacterium, isolated from sugarcane.</title>
        <authorList>
            <person name="Schwab S."/>
            <person name="dos Santos Teixeira K.R."/>
            <person name="Simoes Araujo J.L."/>
            <person name="Soares Vidal M."/>
            <person name="Borges de Freitas H.R."/>
            <person name="Rivello Crivelaro A.L."/>
            <person name="Bueno de Camargo Nunes A."/>
            <person name="dos Santos C.M."/>
            <person name="Palmeira da Silva Rosa D."/>
            <person name="da Silva Padilha D."/>
            <person name="da Silva E."/>
            <person name="Araujo Terra L."/>
            <person name="Soares Mendes V."/>
            <person name="Farinelli L."/>
            <person name="Magalhaes Cruz L."/>
            <person name="Baldani J.I."/>
        </authorList>
    </citation>
    <scope>NUCLEOTIDE SEQUENCE [LARGE SCALE GENOMIC DNA]</scope>
    <source>
        <strain evidence="2 3">CBAmC</strain>
    </source>
</reference>
<gene>
    <name evidence="2" type="ORF">Y958_25385</name>
</gene>
<accession>A0A248JZU0</accession>
<feature type="domain" description="MaoC-like" evidence="1">
    <location>
        <begin position="12"/>
        <end position="116"/>
    </location>
</feature>
<evidence type="ECO:0000313" key="2">
    <source>
        <dbReference type="EMBL" id="ASG24247.1"/>
    </source>
</evidence>
<dbReference type="InterPro" id="IPR002539">
    <property type="entry name" value="MaoC-like_dom"/>
</dbReference>
<dbReference type="Pfam" id="PF01575">
    <property type="entry name" value="MaoC_dehydratas"/>
    <property type="match status" value="1"/>
</dbReference>
<organism evidence="2 3">
    <name type="scientific">Nitrospirillum viridazoti CBAmc</name>
    <dbReference type="NCBI Taxonomy" id="1441467"/>
    <lineage>
        <taxon>Bacteria</taxon>
        <taxon>Pseudomonadati</taxon>
        <taxon>Pseudomonadota</taxon>
        <taxon>Alphaproteobacteria</taxon>
        <taxon>Rhodospirillales</taxon>
        <taxon>Azospirillaceae</taxon>
        <taxon>Nitrospirillum</taxon>
        <taxon>Nitrospirillum viridazoti</taxon>
    </lineage>
</organism>
<dbReference type="RefSeq" id="WP_088874685.1">
    <property type="nucleotide sequence ID" value="NZ_CP022112.1"/>
</dbReference>
<dbReference type="Gene3D" id="3.10.129.10">
    <property type="entry name" value="Hotdog Thioesterase"/>
    <property type="match status" value="1"/>
</dbReference>
<protein>
    <recommendedName>
        <fullName evidence="1">MaoC-like domain-containing protein</fullName>
    </recommendedName>
</protein>
<evidence type="ECO:0000313" key="3">
    <source>
        <dbReference type="Proteomes" id="UP000197153"/>
    </source>
</evidence>
<proteinExistence type="predicted"/>
<dbReference type="AlphaFoldDB" id="A0A248JZU0"/>
<dbReference type="PANTHER" id="PTHR42993">
    <property type="entry name" value="MAOC-LIKE DEHYDRATASE DOMAIN-CONTAINING PROTEIN"/>
    <property type="match status" value="1"/>
</dbReference>
<dbReference type="PANTHER" id="PTHR42993:SF1">
    <property type="entry name" value="MAOC-LIKE DEHYDRATASE DOMAIN-CONTAINING PROTEIN"/>
    <property type="match status" value="1"/>
</dbReference>
<dbReference type="InterPro" id="IPR029069">
    <property type="entry name" value="HotDog_dom_sf"/>
</dbReference>
<dbReference type="EMBL" id="CP022112">
    <property type="protein sequence ID" value="ASG24247.1"/>
    <property type="molecule type" value="Genomic_DNA"/>
</dbReference>
<dbReference type="CDD" id="cd03450">
    <property type="entry name" value="NodN"/>
    <property type="match status" value="1"/>
</dbReference>
<name>A0A248JZU0_9PROT</name>